<reference evidence="12 13" key="1">
    <citation type="submission" date="2019-04" db="EMBL/GenBank/DDBJ databases">
        <title>Taxonomy of novel Haliea sp. from mangrove soil of West Coast of India.</title>
        <authorList>
            <person name="Verma A."/>
            <person name="Kumar P."/>
            <person name="Krishnamurthi S."/>
        </authorList>
    </citation>
    <scope>NUCLEOTIDE SEQUENCE [LARGE SCALE GENOMIC DNA]</scope>
    <source>
        <strain evidence="12 13">SAOS-164</strain>
    </source>
</reference>
<evidence type="ECO:0000256" key="8">
    <source>
        <dbReference type="ARBA" id="ARBA00024235"/>
    </source>
</evidence>
<name>A0A4Z0M3I6_9GAMM</name>
<accession>A0A4Z0M3I6</accession>
<gene>
    <name evidence="12" type="ORF">E4634_07235</name>
</gene>
<dbReference type="EMBL" id="SRLE01000006">
    <property type="protein sequence ID" value="TGD73928.1"/>
    <property type="molecule type" value="Genomic_DNA"/>
</dbReference>
<dbReference type="GO" id="GO:0044877">
    <property type="term" value="F:protein-containing complex binding"/>
    <property type="evidence" value="ECO:0007669"/>
    <property type="project" value="InterPro"/>
</dbReference>
<dbReference type="InterPro" id="IPR026039">
    <property type="entry name" value="YfgM"/>
</dbReference>
<feature type="transmembrane region" description="Helical" evidence="10">
    <location>
        <begin position="25"/>
        <end position="42"/>
    </location>
</feature>
<comment type="caution">
    <text evidence="12">The sequence shown here is derived from an EMBL/GenBank/DDBJ whole genome shotgun (WGS) entry which is preliminary data.</text>
</comment>
<dbReference type="PANTHER" id="PTHR38035:SF1">
    <property type="entry name" value="ANCILLARY SECYEG TRANSLOCON SUBUNIT"/>
    <property type="match status" value="1"/>
</dbReference>
<evidence type="ECO:0000256" key="10">
    <source>
        <dbReference type="SAM" id="Phobius"/>
    </source>
</evidence>
<dbReference type="PIRSF" id="PIRSF006170">
    <property type="entry name" value="YfgM"/>
    <property type="match status" value="1"/>
</dbReference>
<comment type="similarity">
    <text evidence="7">Belongs to the YfgM family.</text>
</comment>
<evidence type="ECO:0000313" key="13">
    <source>
        <dbReference type="Proteomes" id="UP000298050"/>
    </source>
</evidence>
<evidence type="ECO:0000256" key="4">
    <source>
        <dbReference type="ARBA" id="ARBA00022989"/>
    </source>
</evidence>
<evidence type="ECO:0000259" key="11">
    <source>
        <dbReference type="Pfam" id="PF09976"/>
    </source>
</evidence>
<dbReference type="Gene3D" id="1.25.40.10">
    <property type="entry name" value="Tetratricopeptide repeat domain"/>
    <property type="match status" value="1"/>
</dbReference>
<keyword evidence="4 10" id="KW-1133">Transmembrane helix</keyword>
<comment type="subcellular location">
    <subcellularLocation>
        <location evidence="1">Cell membrane</location>
        <topology evidence="1">Single-pass type II membrane protein</topology>
    </subcellularLocation>
</comment>
<proteinExistence type="inferred from homology"/>
<dbReference type="RefSeq" id="WP_135442304.1">
    <property type="nucleotide sequence ID" value="NZ_SRLE01000006.1"/>
</dbReference>
<organism evidence="12 13">
    <name type="scientific">Mangrovimicrobium sediminis</name>
    <dbReference type="NCBI Taxonomy" id="2562682"/>
    <lineage>
        <taxon>Bacteria</taxon>
        <taxon>Pseudomonadati</taxon>
        <taxon>Pseudomonadota</taxon>
        <taxon>Gammaproteobacteria</taxon>
        <taxon>Cellvibrionales</taxon>
        <taxon>Halieaceae</taxon>
        <taxon>Mangrovimicrobium</taxon>
    </lineage>
</organism>
<feature type="domain" description="Ancillary SecYEG translocon subunit/Cell division coordinator CpoB TPR" evidence="11">
    <location>
        <begin position="15"/>
        <end position="211"/>
    </location>
</feature>
<feature type="compositionally biased region" description="Acidic residues" evidence="9">
    <location>
        <begin position="230"/>
        <end position="239"/>
    </location>
</feature>
<dbReference type="OrthoDB" id="9789675at2"/>
<keyword evidence="5 10" id="KW-0472">Membrane</keyword>
<dbReference type="GO" id="GO:0005886">
    <property type="term" value="C:plasma membrane"/>
    <property type="evidence" value="ECO:0007669"/>
    <property type="project" value="UniProtKB-SubCell"/>
</dbReference>
<protein>
    <recommendedName>
        <fullName evidence="8">Ancillary SecYEG translocon subunit</fullName>
    </recommendedName>
</protein>
<dbReference type="AlphaFoldDB" id="A0A4Z0M3I6"/>
<keyword evidence="13" id="KW-1185">Reference proteome</keyword>
<dbReference type="InterPro" id="IPR018704">
    <property type="entry name" value="SecYEG/CpoB_TPR"/>
</dbReference>
<evidence type="ECO:0000256" key="1">
    <source>
        <dbReference type="ARBA" id="ARBA00004401"/>
    </source>
</evidence>
<dbReference type="InterPro" id="IPR011990">
    <property type="entry name" value="TPR-like_helical_dom_sf"/>
</dbReference>
<dbReference type="Proteomes" id="UP000298050">
    <property type="component" value="Unassembled WGS sequence"/>
</dbReference>
<evidence type="ECO:0000256" key="2">
    <source>
        <dbReference type="ARBA" id="ARBA00022475"/>
    </source>
</evidence>
<keyword evidence="3 10" id="KW-0812">Transmembrane</keyword>
<evidence type="ECO:0000256" key="6">
    <source>
        <dbReference type="ARBA" id="ARBA00023186"/>
    </source>
</evidence>
<evidence type="ECO:0000256" key="7">
    <source>
        <dbReference type="ARBA" id="ARBA00024197"/>
    </source>
</evidence>
<sequence>MDTYRSEEEQVEALKRWWDENGRSTITAIIFALAVAFGWQGWQTYREDQSVNASTRYQALLQSLSTDDTEAAMAAAGELKREHPGTAYAEFAALHLARLHVIKGELPQAEEELRWVLTKAAKGSETYQVAQLRLARVVASAGDAAQALEILGGADPGGFAAAYQMARGDILLLQDRRDEARAAYGAALMQAGSGGEPVNVALLQEKLQSLTPQAPRSVDGVEPVAAPPVLEDELTEDSE</sequence>
<evidence type="ECO:0000256" key="9">
    <source>
        <dbReference type="SAM" id="MobiDB-lite"/>
    </source>
</evidence>
<feature type="region of interest" description="Disordered" evidence="9">
    <location>
        <begin position="211"/>
        <end position="239"/>
    </location>
</feature>
<keyword evidence="6" id="KW-0143">Chaperone</keyword>
<evidence type="ECO:0000313" key="12">
    <source>
        <dbReference type="EMBL" id="TGD73928.1"/>
    </source>
</evidence>
<evidence type="ECO:0000256" key="5">
    <source>
        <dbReference type="ARBA" id="ARBA00023136"/>
    </source>
</evidence>
<evidence type="ECO:0000256" key="3">
    <source>
        <dbReference type="ARBA" id="ARBA00022692"/>
    </source>
</evidence>
<keyword evidence="2" id="KW-1003">Cell membrane</keyword>
<dbReference type="PANTHER" id="PTHR38035">
    <property type="entry name" value="UPF0070 PROTEIN YFGM"/>
    <property type="match status" value="1"/>
</dbReference>
<dbReference type="Pfam" id="PF09976">
    <property type="entry name" value="TPR_21"/>
    <property type="match status" value="1"/>
</dbReference>